<dbReference type="GeneID" id="49406557"/>
<dbReference type="PANTHER" id="PTHR35024:SF4">
    <property type="entry name" value="POLYMER-FORMING CYTOSKELETAL PROTEIN"/>
    <property type="match status" value="1"/>
</dbReference>
<dbReference type="OrthoDB" id="9802488at2"/>
<dbReference type="Pfam" id="PF04519">
    <property type="entry name" value="Bactofilin"/>
    <property type="match status" value="1"/>
</dbReference>
<dbReference type="Proteomes" id="UP000443070">
    <property type="component" value="Unassembled WGS sequence"/>
</dbReference>
<organism evidence="2">
    <name type="scientific">Phascolarctobacterium faecium</name>
    <dbReference type="NCBI Taxonomy" id="33025"/>
    <lineage>
        <taxon>Bacteria</taxon>
        <taxon>Bacillati</taxon>
        <taxon>Bacillota</taxon>
        <taxon>Negativicutes</taxon>
        <taxon>Acidaminococcales</taxon>
        <taxon>Acidaminococcaceae</taxon>
        <taxon>Phascolarctobacterium</taxon>
    </lineage>
</organism>
<evidence type="ECO:0000313" key="5">
    <source>
        <dbReference type="Proteomes" id="UP000443070"/>
    </source>
</evidence>
<reference evidence="5 6" key="2">
    <citation type="journal article" date="2019" name="Nat. Med.">
        <title>A library of human gut bacterial isolates paired with longitudinal multiomics data enables mechanistic microbiome research.</title>
        <authorList>
            <person name="Poyet M."/>
            <person name="Groussin M."/>
            <person name="Gibbons S.M."/>
            <person name="Avila-Pacheco J."/>
            <person name="Jiang X."/>
            <person name="Kearney S.M."/>
            <person name="Perrotta A.R."/>
            <person name="Berdy B."/>
            <person name="Zhao S."/>
            <person name="Lieberman T.D."/>
            <person name="Swanson P.K."/>
            <person name="Smith M."/>
            <person name="Roesemann S."/>
            <person name="Alexander J.E."/>
            <person name="Rich S.A."/>
            <person name="Livny J."/>
            <person name="Vlamakis H."/>
            <person name="Clish C."/>
            <person name="Bullock K."/>
            <person name="Deik A."/>
            <person name="Scott J."/>
            <person name="Pierce K.A."/>
            <person name="Xavier R.J."/>
            <person name="Alm E.J."/>
        </authorList>
    </citation>
    <scope>NUCLEOTIDE SEQUENCE [LARGE SCALE GENOMIC DNA]</scope>
    <source>
        <strain evidence="3 6">BIOML-A13</strain>
        <strain evidence="4 5">BIOML-A3</strain>
    </source>
</reference>
<keyword evidence="5" id="KW-1185">Reference proteome</keyword>
<reference evidence="2" key="1">
    <citation type="submission" date="2012-11" db="EMBL/GenBank/DDBJ databases">
        <title>Dependencies among metagenomic species, viruses, plasmids and units of genetic variation.</title>
        <authorList>
            <person name="Nielsen H.B."/>
            <person name="Almeida M."/>
            <person name="Juncker A.S."/>
            <person name="Rasmussen S."/>
            <person name="Li J."/>
            <person name="Sunagawa S."/>
            <person name="Plichta D."/>
            <person name="Gautier L."/>
            <person name="Le Chatelier E."/>
            <person name="Peletier E."/>
            <person name="Bonde I."/>
            <person name="Nielsen T."/>
            <person name="Manichanh C."/>
            <person name="Arumugam M."/>
            <person name="Batto J."/>
            <person name="Santos M.B.Q.D."/>
            <person name="Blom N."/>
            <person name="Borruel N."/>
            <person name="Burgdorf K.S."/>
            <person name="Boumezbeur F."/>
            <person name="Casellas F."/>
            <person name="Dore J."/>
            <person name="Guarner F."/>
            <person name="Hansen T."/>
            <person name="Hildebrand F."/>
            <person name="Kaas R.S."/>
            <person name="Kennedy S."/>
            <person name="Kristiansen K."/>
            <person name="Kultima J.R."/>
            <person name="Leonard P."/>
            <person name="Levenez F."/>
            <person name="Lund O."/>
            <person name="Moumen B."/>
            <person name="Le Paslier D."/>
            <person name="Pons N."/>
            <person name="Pedersen O."/>
            <person name="Prifti E."/>
            <person name="Qin J."/>
            <person name="Raes J."/>
            <person name="Tap J."/>
            <person name="Tims S."/>
            <person name="Ussery D.W."/>
            <person name="Yamada T."/>
            <person name="MetaHit consortium"/>
            <person name="Renault P."/>
            <person name="Sicheritz-Ponten T."/>
            <person name="Bork P."/>
            <person name="Wang J."/>
            <person name="Brunak S."/>
            <person name="Ehrlich S.D."/>
        </authorList>
    </citation>
    <scope>NUCLEOTIDE SEQUENCE [LARGE SCALE GENOMIC DNA]</scope>
</reference>
<sequence>MFGKNKKDVVAVSTLPLEEFEFLLGRNSILCGNLQTKGASRIDGHFKGIIVSENDVLIGPNGVIEANIFGENVTVAGNVTGNIVARGTLEILASGVLNGDIKAGSLVVEPGAVLRGNIGGIEGIENPELSQAGVSE</sequence>
<evidence type="ECO:0000313" key="6">
    <source>
        <dbReference type="Proteomes" id="UP000484547"/>
    </source>
</evidence>
<comment type="caution">
    <text evidence="2">The sequence shown here is derived from an EMBL/GenBank/DDBJ whole genome shotgun (WGS) entry which is preliminary data.</text>
</comment>
<dbReference type="EMBL" id="WNBW01000005">
    <property type="protein sequence ID" value="MTU04236.1"/>
    <property type="molecule type" value="Genomic_DNA"/>
</dbReference>
<comment type="similarity">
    <text evidence="1">Belongs to the bactofilin family.</text>
</comment>
<dbReference type="EMBL" id="WNBM01000005">
    <property type="protein sequence ID" value="MTT76172.1"/>
    <property type="molecule type" value="Genomic_DNA"/>
</dbReference>
<evidence type="ECO:0000256" key="1">
    <source>
        <dbReference type="ARBA" id="ARBA00044755"/>
    </source>
</evidence>
<accession>R6IAH6</accession>
<dbReference type="EMBL" id="CBDS010000079">
    <property type="protein sequence ID" value="CDB46290.1"/>
    <property type="molecule type" value="Genomic_DNA"/>
</dbReference>
<accession>A0A3G9GXA0</accession>
<dbReference type="PANTHER" id="PTHR35024">
    <property type="entry name" value="HYPOTHETICAL CYTOSOLIC PROTEIN"/>
    <property type="match status" value="1"/>
</dbReference>
<evidence type="ECO:0000313" key="2">
    <source>
        <dbReference type="EMBL" id="CDB46290.1"/>
    </source>
</evidence>
<name>A0A3G9GXA0_9FIRM</name>
<dbReference type="RefSeq" id="WP_021718247.1">
    <property type="nucleotide sequence ID" value="NZ_AP019004.1"/>
</dbReference>
<gene>
    <name evidence="2" type="ORF">BN533_01347</name>
    <name evidence="3" type="ORF">GMD11_07835</name>
    <name evidence="4" type="ORF">GMD18_07490</name>
</gene>
<dbReference type="AlphaFoldDB" id="A0A3G9GXA0"/>
<dbReference type="InterPro" id="IPR007607">
    <property type="entry name" value="BacA/B"/>
</dbReference>
<proteinExistence type="inferred from homology"/>
<dbReference type="Proteomes" id="UP000484547">
    <property type="component" value="Unassembled WGS sequence"/>
</dbReference>
<protein>
    <submittedName>
        <fullName evidence="2">Uncharacterized protein</fullName>
    </submittedName>
</protein>
<evidence type="ECO:0000313" key="4">
    <source>
        <dbReference type="EMBL" id="MTU04236.1"/>
    </source>
</evidence>
<evidence type="ECO:0000313" key="3">
    <source>
        <dbReference type="EMBL" id="MTT76172.1"/>
    </source>
</evidence>